<dbReference type="PANTHER" id="PTHR39181">
    <property type="entry name" value="TYROSINE-PROTEIN PHOSPHATASE YWQE"/>
    <property type="match status" value="1"/>
</dbReference>
<name>A0A1I2BHB6_9BACI</name>
<protein>
    <recommendedName>
        <fullName evidence="5">Tyrosine-protein phosphatase</fullName>
        <ecNumber evidence="5">3.1.3.48</ecNumber>
    </recommendedName>
</protein>
<dbReference type="Gene3D" id="3.20.20.140">
    <property type="entry name" value="Metal-dependent hydrolases"/>
    <property type="match status" value="1"/>
</dbReference>
<dbReference type="SUPFAM" id="SSF89550">
    <property type="entry name" value="PHP domain-like"/>
    <property type="match status" value="1"/>
</dbReference>
<accession>A0A1I2BHB6</accession>
<evidence type="ECO:0000313" key="6">
    <source>
        <dbReference type="EMBL" id="SFE55612.1"/>
    </source>
</evidence>
<dbReference type="EMBL" id="FONT01000002">
    <property type="protein sequence ID" value="SFE55612.1"/>
    <property type="molecule type" value="Genomic_DNA"/>
</dbReference>
<dbReference type="OrthoDB" id="9788539at2"/>
<evidence type="ECO:0000256" key="1">
    <source>
        <dbReference type="ARBA" id="ARBA00005750"/>
    </source>
</evidence>
<reference evidence="6 7" key="1">
    <citation type="submission" date="2016-10" db="EMBL/GenBank/DDBJ databases">
        <authorList>
            <person name="de Groot N.N."/>
        </authorList>
    </citation>
    <scope>NUCLEOTIDE SEQUENCE [LARGE SCALE GENOMIC DNA]</scope>
    <source>
        <strain evidence="6 7">DSM 23995</strain>
    </source>
</reference>
<comment type="catalytic activity">
    <reaction evidence="4 5">
        <text>O-phospho-L-tyrosyl-[protein] + H2O = L-tyrosyl-[protein] + phosphate</text>
        <dbReference type="Rhea" id="RHEA:10684"/>
        <dbReference type="Rhea" id="RHEA-COMP:10136"/>
        <dbReference type="Rhea" id="RHEA-COMP:20101"/>
        <dbReference type="ChEBI" id="CHEBI:15377"/>
        <dbReference type="ChEBI" id="CHEBI:43474"/>
        <dbReference type="ChEBI" id="CHEBI:46858"/>
        <dbReference type="ChEBI" id="CHEBI:61978"/>
        <dbReference type="EC" id="3.1.3.48"/>
    </reaction>
</comment>
<dbReference type="Proteomes" id="UP000199516">
    <property type="component" value="Unassembled WGS sequence"/>
</dbReference>
<organism evidence="6 7">
    <name type="scientific">Alteribacillus iranensis</name>
    <dbReference type="NCBI Taxonomy" id="930128"/>
    <lineage>
        <taxon>Bacteria</taxon>
        <taxon>Bacillati</taxon>
        <taxon>Bacillota</taxon>
        <taxon>Bacilli</taxon>
        <taxon>Bacillales</taxon>
        <taxon>Bacillaceae</taxon>
        <taxon>Alteribacillus</taxon>
    </lineage>
</organism>
<dbReference type="STRING" id="930128.SAMN05192532_102305"/>
<evidence type="ECO:0000256" key="2">
    <source>
        <dbReference type="ARBA" id="ARBA00022801"/>
    </source>
</evidence>
<dbReference type="GO" id="GO:0004725">
    <property type="term" value="F:protein tyrosine phosphatase activity"/>
    <property type="evidence" value="ECO:0007669"/>
    <property type="project" value="UniProtKB-UniRule"/>
</dbReference>
<dbReference type="PIRSF" id="PIRSF016557">
    <property type="entry name" value="Caps_synth_CpsB"/>
    <property type="match status" value="1"/>
</dbReference>
<dbReference type="GO" id="GO:0030145">
    <property type="term" value="F:manganese ion binding"/>
    <property type="evidence" value="ECO:0007669"/>
    <property type="project" value="UniProtKB-UniRule"/>
</dbReference>
<keyword evidence="3 5" id="KW-0904">Protein phosphatase</keyword>
<dbReference type="InterPro" id="IPR016667">
    <property type="entry name" value="Caps_polysacc_synth_CpsB/CapC"/>
</dbReference>
<dbReference type="Pfam" id="PF19567">
    <property type="entry name" value="CpsB_CapC"/>
    <property type="match status" value="1"/>
</dbReference>
<dbReference type="PANTHER" id="PTHR39181:SF1">
    <property type="entry name" value="TYROSINE-PROTEIN PHOSPHATASE YWQE"/>
    <property type="match status" value="1"/>
</dbReference>
<evidence type="ECO:0000313" key="7">
    <source>
        <dbReference type="Proteomes" id="UP000199516"/>
    </source>
</evidence>
<evidence type="ECO:0000256" key="3">
    <source>
        <dbReference type="ARBA" id="ARBA00022912"/>
    </source>
</evidence>
<keyword evidence="7" id="KW-1185">Reference proteome</keyword>
<evidence type="ECO:0000256" key="4">
    <source>
        <dbReference type="ARBA" id="ARBA00051722"/>
    </source>
</evidence>
<gene>
    <name evidence="6" type="ORF">SAMN05192532_102305</name>
</gene>
<proteinExistence type="inferred from homology"/>
<dbReference type="AlphaFoldDB" id="A0A1I2BHB6"/>
<keyword evidence="2 5" id="KW-0378">Hydrolase</keyword>
<dbReference type="EC" id="3.1.3.48" evidence="5"/>
<dbReference type="InterPro" id="IPR016195">
    <property type="entry name" value="Pol/histidinol_Pase-like"/>
</dbReference>
<comment type="similarity">
    <text evidence="1 5">Belongs to the metallo-dependent hydrolases superfamily. CpsB/CapC family.</text>
</comment>
<evidence type="ECO:0000256" key="5">
    <source>
        <dbReference type="PIRNR" id="PIRNR016557"/>
    </source>
</evidence>
<sequence length="254" mass="28475">MIDLHTHILPGIDDGPQSVEEALDVAASAAANGVSTVVATPHHRNGAFTNPGDAILPLVHSFNQELKAKGVPLTVLAGQENRIHGDLLDELRDGTAITLHHSRYVFIEFPSVEVPAYAKQLFFDIQMEGYVPIIVHPERNKTFVEQPEKLYQFVKNGALTQITARSILNRSSKRVRRFTEQLITHHLTHFMSSDAHNAGSRPFDLKRGYDVVADEIGAHYMETFQLNAARILENKSVLVDRPERIKKKRIMGLF</sequence>
<dbReference type="RefSeq" id="WP_091658688.1">
    <property type="nucleotide sequence ID" value="NZ_FONT01000002.1"/>
</dbReference>